<evidence type="ECO:0008006" key="5">
    <source>
        <dbReference type="Google" id="ProtNLM"/>
    </source>
</evidence>
<dbReference type="Pfam" id="PF21957">
    <property type="entry name" value="Zn_ribbon_16"/>
    <property type="match status" value="1"/>
</dbReference>
<comment type="caution">
    <text evidence="3">The sequence shown here is derived from an EMBL/GenBank/DDBJ whole genome shotgun (WGS) entry which is preliminary data.</text>
</comment>
<dbReference type="AlphaFoldDB" id="A0A0F5JPU0"/>
<feature type="domain" description="DUF6371" evidence="1">
    <location>
        <begin position="174"/>
        <end position="328"/>
    </location>
</feature>
<dbReference type="HOGENOM" id="CLU_044073_1_0_10"/>
<protein>
    <recommendedName>
        <fullName evidence="5">Toprim domain-containing protein</fullName>
    </recommendedName>
</protein>
<feature type="domain" description="Zinc beta-ribbon finger putative" evidence="2">
    <location>
        <begin position="75"/>
        <end position="135"/>
    </location>
</feature>
<dbReference type="EMBL" id="AQHW01000003">
    <property type="protein sequence ID" value="KKB59724.1"/>
    <property type="molecule type" value="Genomic_DNA"/>
</dbReference>
<evidence type="ECO:0000313" key="3">
    <source>
        <dbReference type="EMBL" id="KKB59724.1"/>
    </source>
</evidence>
<evidence type="ECO:0000259" key="1">
    <source>
        <dbReference type="Pfam" id="PF19898"/>
    </source>
</evidence>
<dbReference type="Proteomes" id="UP000033035">
    <property type="component" value="Unassembled WGS sequence"/>
</dbReference>
<name>A0A0F5JPU0_9BACT</name>
<keyword evidence="4" id="KW-1185">Reference proteome</keyword>
<dbReference type="STRING" id="1203610.HMPREF1536_00705"/>
<dbReference type="PATRIC" id="fig|1203610.3.peg.731"/>
<dbReference type="InterPro" id="IPR047731">
    <property type="entry name" value="Zinc_ribbon_put"/>
</dbReference>
<sequence length="412" mass="47006">MNRNNYLFKRVHYRVQSGIFGYSSNGTGNRVHTPLYIGGVPCTHLSSHNHSTHLYSLMLFFSIDNSMTNYNQPYLEKYSGRSSRHECPLCGDPHSFAYYLDGNTGEPIAKTVGRCNHESSCGYHYTPKQFFIDNPVEKELFVAPVRQKPIQKPQQEVGYIPFQYVERSASYNSSFIRFLCGLFDRYTLESPTIERLMNDYALGATKDGCIIYWQIDINGKVRTGKIMKYNQETGHRVKDAGGINWVHSVLKKKKLLPDNFNLVQCLFGEHLLKMYPEKPVALVESEKSALIASGVYPEYIWLATGGKSQLSIEKMKVLHGRTVLAFPDVDGFDYWKDKAKELESIELNIQVSDILEKNATDQDRTNKIDLADWLIRDLMTDCRPAPNTLDTLLGINPVLKSLIETFDLKLIA</sequence>
<evidence type="ECO:0000313" key="4">
    <source>
        <dbReference type="Proteomes" id="UP000033035"/>
    </source>
</evidence>
<accession>A0A0F5JPU0</accession>
<proteinExistence type="predicted"/>
<organism evidence="3 4">
    <name type="scientific">Parabacteroides gordonii MS-1 = DSM 23371</name>
    <dbReference type="NCBI Taxonomy" id="1203610"/>
    <lineage>
        <taxon>Bacteria</taxon>
        <taxon>Pseudomonadati</taxon>
        <taxon>Bacteroidota</taxon>
        <taxon>Bacteroidia</taxon>
        <taxon>Bacteroidales</taxon>
        <taxon>Tannerellaceae</taxon>
        <taxon>Parabacteroides</taxon>
    </lineage>
</organism>
<dbReference type="Pfam" id="PF19898">
    <property type="entry name" value="DUF6371"/>
    <property type="match status" value="1"/>
</dbReference>
<gene>
    <name evidence="3" type="ORF">HMPREF1536_00705</name>
</gene>
<dbReference type="InterPro" id="IPR045951">
    <property type="entry name" value="DUF6371"/>
</dbReference>
<evidence type="ECO:0000259" key="2">
    <source>
        <dbReference type="Pfam" id="PF21957"/>
    </source>
</evidence>
<dbReference type="NCBIfam" id="NF040506">
    <property type="entry name" value="PG0870_Nterm"/>
    <property type="match status" value="1"/>
</dbReference>
<reference evidence="3 4" key="1">
    <citation type="submission" date="2013-04" db="EMBL/GenBank/DDBJ databases">
        <title>The Genome Sequence of Parabacteroides gordonii DSM 23371.</title>
        <authorList>
            <consortium name="The Broad Institute Genomics Platform"/>
            <person name="Earl A."/>
            <person name="Ward D."/>
            <person name="Feldgarden M."/>
            <person name="Gevers D."/>
            <person name="Martens E."/>
            <person name="Sakamoto M."/>
            <person name="Benno Y."/>
            <person name="Suzuki N."/>
            <person name="Matsunaga N."/>
            <person name="Koshihara K."/>
            <person name="Seki M."/>
            <person name="Komiya H."/>
            <person name="Walker B."/>
            <person name="Young S."/>
            <person name="Zeng Q."/>
            <person name="Gargeya S."/>
            <person name="Fitzgerald M."/>
            <person name="Haas B."/>
            <person name="Abouelleil A."/>
            <person name="Allen A.W."/>
            <person name="Alvarado L."/>
            <person name="Arachchi H.M."/>
            <person name="Berlin A.M."/>
            <person name="Chapman S.B."/>
            <person name="Gainer-Dewar J."/>
            <person name="Goldberg J."/>
            <person name="Griggs A."/>
            <person name="Gujja S."/>
            <person name="Hansen M."/>
            <person name="Howarth C."/>
            <person name="Imamovic A."/>
            <person name="Ireland A."/>
            <person name="Larimer J."/>
            <person name="McCowan C."/>
            <person name="Murphy C."/>
            <person name="Pearson M."/>
            <person name="Poon T.W."/>
            <person name="Priest M."/>
            <person name="Roberts A."/>
            <person name="Saif S."/>
            <person name="Shea T."/>
            <person name="Sisk P."/>
            <person name="Sykes S."/>
            <person name="Wortman J."/>
            <person name="Nusbaum C."/>
            <person name="Birren B."/>
        </authorList>
    </citation>
    <scope>NUCLEOTIDE SEQUENCE [LARGE SCALE GENOMIC DNA]</scope>
    <source>
        <strain evidence="3 4">MS-1</strain>
    </source>
</reference>